<dbReference type="PIRSF" id="PIRSF003113">
    <property type="entry name" value="BolA"/>
    <property type="match status" value="1"/>
</dbReference>
<dbReference type="SUPFAM" id="SSF82657">
    <property type="entry name" value="BolA-like"/>
    <property type="match status" value="1"/>
</dbReference>
<dbReference type="Proteomes" id="UP001595724">
    <property type="component" value="Unassembled WGS sequence"/>
</dbReference>
<dbReference type="InterPro" id="IPR036065">
    <property type="entry name" value="BolA-like_sf"/>
</dbReference>
<gene>
    <name evidence="2" type="ORF">ACFOM9_12865</name>
</gene>
<dbReference type="InterPro" id="IPR002634">
    <property type="entry name" value="BolA"/>
</dbReference>
<dbReference type="EMBL" id="JBHRYF010000009">
    <property type="protein sequence ID" value="MFC3660963.1"/>
    <property type="molecule type" value="Genomic_DNA"/>
</dbReference>
<name>A0ABV7UWU2_9GAMM</name>
<evidence type="ECO:0000256" key="1">
    <source>
        <dbReference type="RuleBase" id="RU003860"/>
    </source>
</evidence>
<dbReference type="PANTHER" id="PTHR46230">
    <property type="match status" value="1"/>
</dbReference>
<reference evidence="3" key="1">
    <citation type="journal article" date="2019" name="Int. J. Syst. Evol. Microbiol.">
        <title>The Global Catalogue of Microorganisms (GCM) 10K type strain sequencing project: providing services to taxonomists for standard genome sequencing and annotation.</title>
        <authorList>
            <consortium name="The Broad Institute Genomics Platform"/>
            <consortium name="The Broad Institute Genome Sequencing Center for Infectious Disease"/>
            <person name="Wu L."/>
            <person name="Ma J."/>
        </authorList>
    </citation>
    <scope>NUCLEOTIDE SEQUENCE [LARGE SCALE GENOMIC DNA]</scope>
    <source>
        <strain evidence="3">KCTC 42211</strain>
    </source>
</reference>
<comment type="caution">
    <text evidence="2">The sequence shown here is derived from an EMBL/GenBank/DDBJ whole genome shotgun (WGS) entry which is preliminary data.</text>
</comment>
<sequence>MDRILRAAFAPTVLKVRDDSQRHAGHAGARDGRGHFEVEIVSEAFSGLAPLARHRAVYDALGALMTTDIHALSIRARTPAEA</sequence>
<dbReference type="RefSeq" id="WP_386711933.1">
    <property type="nucleotide sequence ID" value="NZ_JBHRYF010000009.1"/>
</dbReference>
<evidence type="ECO:0000313" key="2">
    <source>
        <dbReference type="EMBL" id="MFC3660963.1"/>
    </source>
</evidence>
<keyword evidence="3" id="KW-1185">Reference proteome</keyword>
<comment type="similarity">
    <text evidence="1">Belongs to the BolA/IbaG family.</text>
</comment>
<dbReference type="Pfam" id="PF01722">
    <property type="entry name" value="BolA"/>
    <property type="match status" value="1"/>
</dbReference>
<protein>
    <submittedName>
        <fullName evidence="2">BolA family protein</fullName>
    </submittedName>
</protein>
<dbReference type="PANTHER" id="PTHR46230:SF7">
    <property type="entry name" value="BOLA-LIKE PROTEIN 1"/>
    <property type="match status" value="1"/>
</dbReference>
<dbReference type="Gene3D" id="3.30.300.90">
    <property type="entry name" value="BolA-like"/>
    <property type="match status" value="1"/>
</dbReference>
<accession>A0ABV7UWU2</accession>
<proteinExistence type="inferred from homology"/>
<organism evidence="2 3">
    <name type="scientific">Luteimonas notoginsengisoli</name>
    <dbReference type="NCBI Taxonomy" id="1578200"/>
    <lineage>
        <taxon>Bacteria</taxon>
        <taxon>Pseudomonadati</taxon>
        <taxon>Pseudomonadota</taxon>
        <taxon>Gammaproteobacteria</taxon>
        <taxon>Lysobacterales</taxon>
        <taxon>Lysobacteraceae</taxon>
        <taxon>Luteimonas</taxon>
    </lineage>
</organism>
<evidence type="ECO:0000313" key="3">
    <source>
        <dbReference type="Proteomes" id="UP001595724"/>
    </source>
</evidence>